<proteinExistence type="predicted"/>
<dbReference type="GO" id="GO:0005886">
    <property type="term" value="C:plasma membrane"/>
    <property type="evidence" value="ECO:0007669"/>
    <property type="project" value="UniProtKB-SubCell"/>
</dbReference>
<dbReference type="InterPro" id="IPR036259">
    <property type="entry name" value="MFS_trans_sf"/>
</dbReference>
<feature type="transmembrane region" description="Helical" evidence="8">
    <location>
        <begin position="16"/>
        <end position="33"/>
    </location>
</feature>
<gene>
    <name evidence="10" type="ORF">SAMN02745120_1735</name>
</gene>
<dbReference type="InterPro" id="IPR024989">
    <property type="entry name" value="MFS_assoc_dom"/>
</dbReference>
<evidence type="ECO:0000256" key="8">
    <source>
        <dbReference type="SAM" id="Phobius"/>
    </source>
</evidence>
<dbReference type="OrthoDB" id="1653456at2"/>
<dbReference type="GO" id="GO:0030395">
    <property type="term" value="F:lactose binding"/>
    <property type="evidence" value="ECO:0007669"/>
    <property type="project" value="TreeGrafter"/>
</dbReference>
<keyword evidence="11" id="KW-1185">Reference proteome</keyword>
<keyword evidence="5 8" id="KW-0812">Transmembrane</keyword>
<dbReference type="AlphaFoldDB" id="A0A1T5BN30"/>
<comment type="subcellular location">
    <subcellularLocation>
        <location evidence="1">Cell inner membrane</location>
        <topology evidence="1">Multi-pass membrane protein</topology>
    </subcellularLocation>
</comment>
<feature type="transmembrane region" description="Helical" evidence="8">
    <location>
        <begin position="97"/>
        <end position="117"/>
    </location>
</feature>
<dbReference type="PROSITE" id="PS50850">
    <property type="entry name" value="MFS"/>
    <property type="match status" value="1"/>
</dbReference>
<feature type="transmembrane region" description="Helical" evidence="8">
    <location>
        <begin position="71"/>
        <end position="91"/>
    </location>
</feature>
<dbReference type="GO" id="GO:0015528">
    <property type="term" value="F:lactose:proton symporter activity"/>
    <property type="evidence" value="ECO:0007669"/>
    <property type="project" value="TreeGrafter"/>
</dbReference>
<dbReference type="Pfam" id="PF12832">
    <property type="entry name" value="MFS_1_like"/>
    <property type="match status" value="1"/>
</dbReference>
<reference evidence="11" key="1">
    <citation type="submission" date="2017-02" db="EMBL/GenBank/DDBJ databases">
        <authorList>
            <person name="Varghese N."/>
            <person name="Submissions S."/>
        </authorList>
    </citation>
    <scope>NUCLEOTIDE SEQUENCE [LARGE SCALE GENOMIC DNA]</scope>
    <source>
        <strain evidence="11">ATCC 35199</strain>
    </source>
</reference>
<feature type="transmembrane region" description="Helical" evidence="8">
    <location>
        <begin position="373"/>
        <end position="394"/>
    </location>
</feature>
<dbReference type="InterPro" id="IPR020846">
    <property type="entry name" value="MFS_dom"/>
</dbReference>
<feature type="transmembrane region" description="Helical" evidence="8">
    <location>
        <begin position="162"/>
        <end position="180"/>
    </location>
</feature>
<evidence type="ECO:0000256" key="2">
    <source>
        <dbReference type="ARBA" id="ARBA00022448"/>
    </source>
</evidence>
<keyword evidence="4" id="KW-0997">Cell inner membrane</keyword>
<evidence type="ECO:0000256" key="1">
    <source>
        <dbReference type="ARBA" id="ARBA00004429"/>
    </source>
</evidence>
<dbReference type="PANTHER" id="PTHR23522">
    <property type="entry name" value="BLL5896 PROTEIN"/>
    <property type="match status" value="1"/>
</dbReference>
<accession>A0A1T5BN30</accession>
<dbReference type="Proteomes" id="UP000243406">
    <property type="component" value="Unassembled WGS sequence"/>
</dbReference>
<evidence type="ECO:0000259" key="9">
    <source>
        <dbReference type="PROSITE" id="PS50850"/>
    </source>
</evidence>
<dbReference type="PANTHER" id="PTHR23522:SF10">
    <property type="entry name" value="3-PHENYLPROPIONIC ACID TRANSPORTER-RELATED"/>
    <property type="match status" value="1"/>
</dbReference>
<feature type="transmembrane region" description="Helical" evidence="8">
    <location>
        <begin position="344"/>
        <end position="367"/>
    </location>
</feature>
<evidence type="ECO:0000256" key="5">
    <source>
        <dbReference type="ARBA" id="ARBA00022692"/>
    </source>
</evidence>
<dbReference type="SUPFAM" id="SSF103473">
    <property type="entry name" value="MFS general substrate transporter"/>
    <property type="match status" value="1"/>
</dbReference>
<sequence length="405" mass="44480">MKKSLNISYSAVQGSYWMYFGAIMSFASVFLLSKDYTNSEIGVILALSSIGAVILQPILADMVDKMEQKPLILLTNIVAIGLIFGTASLYLFKMKSLTLTIVFITLAAFMSSLQPIVTSIAFHYSTARNPINFGMSRSFGSVSYAAMTSILGAMVYKYGTNAIPTAGIIILFLLIVSLLTTASISKKAVIEADIDNIDLNKMQKSQQKISLAEFIRRNKNFVIFSFAVMLIFFQNSVLNSYLIQILENVGGNSNQMGQLFSFMAVLELPGLFFFTQIRKKLSCQFMLKLSSVAFSFKIFLTYLAGSVSFIYIAFLFQLISFPLFLSSSVHLVDEVMDKNEAVKGQSLITSMMTLSTVFASFIGGFVLDLSGASSLLLISSVLAVIGTIVVFVIIDKIKDSKSLIE</sequence>
<keyword evidence="2" id="KW-0813">Transport</keyword>
<evidence type="ECO:0000313" key="11">
    <source>
        <dbReference type="Proteomes" id="UP000243406"/>
    </source>
</evidence>
<organism evidence="10 11">
    <name type="scientific">Acetoanaerobium noterae</name>
    <dbReference type="NCBI Taxonomy" id="745369"/>
    <lineage>
        <taxon>Bacteria</taxon>
        <taxon>Bacillati</taxon>
        <taxon>Bacillota</taxon>
        <taxon>Clostridia</taxon>
        <taxon>Peptostreptococcales</taxon>
        <taxon>Filifactoraceae</taxon>
        <taxon>Acetoanaerobium</taxon>
    </lineage>
</organism>
<keyword evidence="6 8" id="KW-1133">Transmembrane helix</keyword>
<keyword evidence="7 8" id="KW-0472">Membrane</keyword>
<keyword evidence="3" id="KW-1003">Cell membrane</keyword>
<name>A0A1T5BN30_9FIRM</name>
<evidence type="ECO:0000256" key="3">
    <source>
        <dbReference type="ARBA" id="ARBA00022475"/>
    </source>
</evidence>
<evidence type="ECO:0000313" key="10">
    <source>
        <dbReference type="EMBL" id="SKB48517.1"/>
    </source>
</evidence>
<feature type="domain" description="Major facilitator superfamily (MFS) profile" evidence="9">
    <location>
        <begin position="220"/>
        <end position="405"/>
    </location>
</feature>
<evidence type="ECO:0000256" key="6">
    <source>
        <dbReference type="ARBA" id="ARBA00022989"/>
    </source>
</evidence>
<feature type="transmembrane region" description="Helical" evidence="8">
    <location>
        <begin position="255"/>
        <end position="274"/>
    </location>
</feature>
<feature type="transmembrane region" description="Helical" evidence="8">
    <location>
        <begin position="39"/>
        <end position="59"/>
    </location>
</feature>
<feature type="transmembrane region" description="Helical" evidence="8">
    <location>
        <begin position="221"/>
        <end position="243"/>
    </location>
</feature>
<evidence type="ECO:0000256" key="4">
    <source>
        <dbReference type="ARBA" id="ARBA00022519"/>
    </source>
</evidence>
<protein>
    <submittedName>
        <fullName evidence="10">MFS transporter, PPP family, 3-phenylpropionic acid transporter</fullName>
    </submittedName>
</protein>
<dbReference type="EMBL" id="FUYN01000003">
    <property type="protein sequence ID" value="SKB48517.1"/>
    <property type="molecule type" value="Genomic_DNA"/>
</dbReference>
<evidence type="ECO:0000256" key="7">
    <source>
        <dbReference type="ARBA" id="ARBA00023136"/>
    </source>
</evidence>
<dbReference type="RefSeq" id="WP_079589571.1">
    <property type="nucleotide sequence ID" value="NZ_FUYN01000003.1"/>
</dbReference>
<dbReference type="Gene3D" id="1.20.1250.20">
    <property type="entry name" value="MFS general substrate transporter like domains"/>
    <property type="match status" value="2"/>
</dbReference>